<dbReference type="AlphaFoldDB" id="W2RQC9"/>
<dbReference type="RefSeq" id="XP_008719325.1">
    <property type="nucleotide sequence ID" value="XM_008721103.1"/>
</dbReference>
<dbReference type="VEuPathDB" id="FungiDB:HMPREF1541_06774"/>
<reference evidence="1 2" key="1">
    <citation type="submission" date="2013-03" db="EMBL/GenBank/DDBJ databases">
        <title>The Genome Sequence of Phialophora europaea CBS 101466.</title>
        <authorList>
            <consortium name="The Broad Institute Genomics Platform"/>
            <person name="Cuomo C."/>
            <person name="de Hoog S."/>
            <person name="Gorbushina A."/>
            <person name="Walker B."/>
            <person name="Young S.K."/>
            <person name="Zeng Q."/>
            <person name="Gargeya S."/>
            <person name="Fitzgerald M."/>
            <person name="Haas B."/>
            <person name="Abouelleil A."/>
            <person name="Allen A.W."/>
            <person name="Alvarado L."/>
            <person name="Arachchi H.M."/>
            <person name="Berlin A.M."/>
            <person name="Chapman S.B."/>
            <person name="Gainer-Dewar J."/>
            <person name="Goldberg J."/>
            <person name="Griggs A."/>
            <person name="Gujja S."/>
            <person name="Hansen M."/>
            <person name="Howarth C."/>
            <person name="Imamovic A."/>
            <person name="Ireland A."/>
            <person name="Larimer J."/>
            <person name="McCowan C."/>
            <person name="Murphy C."/>
            <person name="Pearson M."/>
            <person name="Poon T.W."/>
            <person name="Priest M."/>
            <person name="Roberts A."/>
            <person name="Saif S."/>
            <person name="Shea T."/>
            <person name="Sisk P."/>
            <person name="Sykes S."/>
            <person name="Wortman J."/>
            <person name="Nusbaum C."/>
            <person name="Birren B."/>
        </authorList>
    </citation>
    <scope>NUCLEOTIDE SEQUENCE [LARGE SCALE GENOMIC DNA]</scope>
    <source>
        <strain evidence="1 2">CBS 101466</strain>
    </source>
</reference>
<dbReference type="InParanoid" id="W2RQC9"/>
<dbReference type="EMBL" id="KB822722">
    <property type="protein sequence ID" value="ETN38736.1"/>
    <property type="molecule type" value="Genomic_DNA"/>
</dbReference>
<dbReference type="HOGENOM" id="CLU_1161082_0_0_1"/>
<keyword evidence="2" id="KW-1185">Reference proteome</keyword>
<sequence>MKEAEAPQPTTTFILLRSHEPTNCPTITDAGSQAGQAFNQVLRYIAGCPGFQTQLFGWPWRPDPEDVNVNEWMASITPGLLGLFINWNDERSARNFLLQSSLSQAFQGLTTFFETPSAMSTSTPAFDQPMAINITWSHGNIVKTLNRTKLPLRIAIGQATEAADEHMGEDMSWATGTNVGQSSMDTETCLRLDHISSDLKSVNGRPSSDGAITFSLMRTRYCSRLKEDLYDMIRARRAD</sequence>
<evidence type="ECO:0000313" key="1">
    <source>
        <dbReference type="EMBL" id="ETN38736.1"/>
    </source>
</evidence>
<accession>W2RQC9</accession>
<dbReference type="GeneID" id="19974113"/>
<organism evidence="1 2">
    <name type="scientific">Cyphellophora europaea (strain CBS 101466)</name>
    <name type="common">Phialophora europaea</name>
    <dbReference type="NCBI Taxonomy" id="1220924"/>
    <lineage>
        <taxon>Eukaryota</taxon>
        <taxon>Fungi</taxon>
        <taxon>Dikarya</taxon>
        <taxon>Ascomycota</taxon>
        <taxon>Pezizomycotina</taxon>
        <taxon>Eurotiomycetes</taxon>
        <taxon>Chaetothyriomycetidae</taxon>
        <taxon>Chaetothyriales</taxon>
        <taxon>Cyphellophoraceae</taxon>
        <taxon>Cyphellophora</taxon>
    </lineage>
</organism>
<proteinExistence type="predicted"/>
<protein>
    <submittedName>
        <fullName evidence="1">Uncharacterized protein</fullName>
    </submittedName>
</protein>
<gene>
    <name evidence="1" type="ORF">HMPREF1541_06774</name>
</gene>
<evidence type="ECO:0000313" key="2">
    <source>
        <dbReference type="Proteomes" id="UP000030752"/>
    </source>
</evidence>
<dbReference type="Proteomes" id="UP000030752">
    <property type="component" value="Unassembled WGS sequence"/>
</dbReference>
<name>W2RQC9_CYPE1</name>
<dbReference type="OrthoDB" id="10463021at2759"/>